<dbReference type="InterPro" id="IPR027417">
    <property type="entry name" value="P-loop_NTPase"/>
</dbReference>
<dbReference type="SMART" id="SM00175">
    <property type="entry name" value="RAB"/>
    <property type="match status" value="1"/>
</dbReference>
<dbReference type="OrthoDB" id="10254700at2759"/>
<keyword evidence="10" id="KW-1185">Reference proteome</keyword>
<dbReference type="Gene3D" id="1.20.272.10">
    <property type="match status" value="1"/>
</dbReference>
<dbReference type="AlphaFoldDB" id="A0A9P0FQB6"/>
<keyword evidence="4" id="KW-0547">Nucleotide-binding</keyword>
<evidence type="ECO:0000256" key="6">
    <source>
        <dbReference type="ARBA" id="ARBA00023242"/>
    </source>
</evidence>
<dbReference type="SMART" id="SM00174">
    <property type="entry name" value="RHO"/>
    <property type="match status" value="1"/>
</dbReference>
<dbReference type="GO" id="GO:0005525">
    <property type="term" value="F:GTP binding"/>
    <property type="evidence" value="ECO:0007669"/>
    <property type="project" value="InterPro"/>
</dbReference>
<dbReference type="GO" id="GO:0003677">
    <property type="term" value="F:DNA binding"/>
    <property type="evidence" value="ECO:0007669"/>
    <property type="project" value="InterPro"/>
</dbReference>
<dbReference type="InterPro" id="IPR008921">
    <property type="entry name" value="DNA_pol3_clamp-load_cplx_C"/>
</dbReference>
<dbReference type="PRINTS" id="PR00449">
    <property type="entry name" value="RASTRNSFRMNG"/>
</dbReference>
<evidence type="ECO:0000259" key="8">
    <source>
        <dbReference type="Pfam" id="PF08542"/>
    </source>
</evidence>
<dbReference type="FunFam" id="1.20.272.10:FF:000004">
    <property type="entry name" value="Replication factor C subunit 5"/>
    <property type="match status" value="1"/>
</dbReference>
<comment type="similarity">
    <text evidence="2">Belongs to the activator 1 small subunits family.</text>
</comment>
<keyword evidence="6" id="KW-0539">Nucleus</keyword>
<dbReference type="SUPFAM" id="SSF52540">
    <property type="entry name" value="P-loop containing nucleoside triphosphate hydrolases"/>
    <property type="match status" value="2"/>
</dbReference>
<comment type="subcellular location">
    <subcellularLocation>
        <location evidence="1">Nucleus</location>
    </subcellularLocation>
</comment>
<evidence type="ECO:0000256" key="3">
    <source>
        <dbReference type="ARBA" id="ARBA00022705"/>
    </source>
</evidence>
<dbReference type="Pfam" id="PF08542">
    <property type="entry name" value="Rep_fac_C"/>
    <property type="match status" value="1"/>
</dbReference>
<evidence type="ECO:0000313" key="10">
    <source>
        <dbReference type="Proteomes" id="UP001154078"/>
    </source>
</evidence>
<dbReference type="PROSITE" id="PS51421">
    <property type="entry name" value="RAS"/>
    <property type="match status" value="1"/>
</dbReference>
<reference evidence="9" key="1">
    <citation type="submission" date="2021-12" db="EMBL/GenBank/DDBJ databases">
        <authorList>
            <person name="King R."/>
        </authorList>
    </citation>
    <scope>NUCLEOTIDE SEQUENCE</scope>
</reference>
<dbReference type="EMBL" id="OV121140">
    <property type="protein sequence ID" value="CAH0564071.1"/>
    <property type="molecule type" value="Genomic_DNA"/>
</dbReference>
<evidence type="ECO:0000313" key="9">
    <source>
        <dbReference type="EMBL" id="CAH0564071.1"/>
    </source>
</evidence>
<dbReference type="SMART" id="SM00173">
    <property type="entry name" value="RAS"/>
    <property type="match status" value="1"/>
</dbReference>
<dbReference type="PANTHER" id="PTHR11669">
    <property type="entry name" value="REPLICATION FACTOR C / DNA POLYMERASE III GAMMA-TAU SUBUNIT"/>
    <property type="match status" value="1"/>
</dbReference>
<dbReference type="Pfam" id="PF00071">
    <property type="entry name" value="Ras"/>
    <property type="match status" value="1"/>
</dbReference>
<dbReference type="FunFam" id="3.40.50.300:FF:001447">
    <property type="entry name" value="Ras-related protein Rab-1B"/>
    <property type="match status" value="1"/>
</dbReference>
<dbReference type="GO" id="GO:0003689">
    <property type="term" value="F:DNA clamp loader activity"/>
    <property type="evidence" value="ECO:0007669"/>
    <property type="project" value="TreeGrafter"/>
</dbReference>
<evidence type="ECO:0000256" key="5">
    <source>
        <dbReference type="ARBA" id="ARBA00022840"/>
    </source>
</evidence>
<dbReference type="GO" id="GO:0005634">
    <property type="term" value="C:nucleus"/>
    <property type="evidence" value="ECO:0007669"/>
    <property type="project" value="UniProtKB-SubCell"/>
</dbReference>
<dbReference type="InterPro" id="IPR047854">
    <property type="entry name" value="RFC_lid"/>
</dbReference>
<dbReference type="GO" id="GO:0003924">
    <property type="term" value="F:GTPase activity"/>
    <property type="evidence" value="ECO:0007669"/>
    <property type="project" value="InterPro"/>
</dbReference>
<dbReference type="InterPro" id="IPR050238">
    <property type="entry name" value="DNA_Rep/Repair_Clamp_Loader"/>
</dbReference>
<dbReference type="InterPro" id="IPR005225">
    <property type="entry name" value="Small_GTP-bd"/>
</dbReference>
<accession>A0A9P0FQB6</accession>
<dbReference type="GO" id="GO:0005524">
    <property type="term" value="F:ATP binding"/>
    <property type="evidence" value="ECO:0007669"/>
    <property type="project" value="UniProtKB-KW"/>
</dbReference>
<dbReference type="GO" id="GO:0005663">
    <property type="term" value="C:DNA replication factor C complex"/>
    <property type="evidence" value="ECO:0007669"/>
    <property type="project" value="TreeGrafter"/>
</dbReference>
<dbReference type="Gene3D" id="3.40.50.300">
    <property type="entry name" value="P-loop containing nucleotide triphosphate hydrolases"/>
    <property type="match status" value="2"/>
</dbReference>
<evidence type="ECO:0000256" key="7">
    <source>
        <dbReference type="ARBA" id="ARBA00080380"/>
    </source>
</evidence>
<dbReference type="FunFam" id="1.10.8.60:FF:000028">
    <property type="entry name" value="Replication factor C subunit 5"/>
    <property type="match status" value="1"/>
</dbReference>
<dbReference type="InterPro" id="IPR001806">
    <property type="entry name" value="Small_GTPase"/>
</dbReference>
<dbReference type="PANTHER" id="PTHR11669:SF9">
    <property type="entry name" value="REPLICATION FACTOR C SUBUNIT 5"/>
    <property type="match status" value="1"/>
</dbReference>
<evidence type="ECO:0000256" key="4">
    <source>
        <dbReference type="ARBA" id="ARBA00022741"/>
    </source>
</evidence>
<dbReference type="SUPFAM" id="SSF48019">
    <property type="entry name" value="post-AAA+ oligomerization domain-like"/>
    <property type="match status" value="1"/>
</dbReference>
<dbReference type="NCBIfam" id="TIGR00231">
    <property type="entry name" value="small_GTP"/>
    <property type="match status" value="1"/>
</dbReference>
<dbReference type="CDD" id="cd18140">
    <property type="entry name" value="HLD_clamp_RFC"/>
    <property type="match status" value="1"/>
</dbReference>
<dbReference type="PROSITE" id="PS51419">
    <property type="entry name" value="RAB"/>
    <property type="match status" value="1"/>
</dbReference>
<evidence type="ECO:0000256" key="2">
    <source>
        <dbReference type="ARBA" id="ARBA00005378"/>
    </source>
</evidence>
<gene>
    <name evidence="9" type="ORF">MELIAE_LOCUS12703</name>
</gene>
<dbReference type="Proteomes" id="UP001154078">
    <property type="component" value="Chromosome 9"/>
</dbReference>
<keyword evidence="5" id="KW-0067">ATP-binding</keyword>
<dbReference type="Gene3D" id="1.10.8.60">
    <property type="match status" value="1"/>
</dbReference>
<dbReference type="InterPro" id="IPR013748">
    <property type="entry name" value="Rep_factorC_C"/>
</dbReference>
<evidence type="ECO:0000256" key="1">
    <source>
        <dbReference type="ARBA" id="ARBA00004123"/>
    </source>
</evidence>
<sequence length="398" mass="44922">MSDSEEETHEKQLKLVFLGDQGVGKTSIIKRFCYEDYTRQYTQTIGADFYIKRLNLPGKNDVTLKISDVSGGVVLNGPMLKNYLYKANMVILVYDITSNNSFENIKIWIRSVAEAVENTVTCAVFGNKSDLEHRRAISLLTSKKFILDNQLYGFLVSAKTGESVNSSVTELIAKHFGISLSRVDKEKQNHILKAELIVPIIEKYTENTRFCIICNYLGQIIPALHSRCTRFRFGPLSPALIRPRLQHVIDQEGVKISEDGKEALETLANGDMRKVLNVLQSTWLAYKDVTEDTVYTCVGHPLKSDIENIVKWLLNDSFKKSYKNIKELKTIKGLALSDILTEVHKYVHRIEFPFQVLTKLLVDLAAIESNLAAGSNENIQLTAFIAAFQPAREISPPE</sequence>
<keyword evidence="3" id="KW-0235">DNA replication</keyword>
<protein>
    <recommendedName>
        <fullName evidence="7">Activator 1 subunit 5</fullName>
    </recommendedName>
</protein>
<proteinExistence type="inferred from homology"/>
<organism evidence="9 10">
    <name type="scientific">Brassicogethes aeneus</name>
    <name type="common">Rape pollen beetle</name>
    <name type="synonym">Meligethes aeneus</name>
    <dbReference type="NCBI Taxonomy" id="1431903"/>
    <lineage>
        <taxon>Eukaryota</taxon>
        <taxon>Metazoa</taxon>
        <taxon>Ecdysozoa</taxon>
        <taxon>Arthropoda</taxon>
        <taxon>Hexapoda</taxon>
        <taxon>Insecta</taxon>
        <taxon>Pterygota</taxon>
        <taxon>Neoptera</taxon>
        <taxon>Endopterygota</taxon>
        <taxon>Coleoptera</taxon>
        <taxon>Polyphaga</taxon>
        <taxon>Cucujiformia</taxon>
        <taxon>Nitidulidae</taxon>
        <taxon>Meligethinae</taxon>
        <taxon>Brassicogethes</taxon>
    </lineage>
</organism>
<name>A0A9P0FQB6_BRAAE</name>
<dbReference type="GO" id="GO:0006261">
    <property type="term" value="P:DNA-templated DNA replication"/>
    <property type="evidence" value="ECO:0007669"/>
    <property type="project" value="TreeGrafter"/>
</dbReference>
<dbReference type="GO" id="GO:0006281">
    <property type="term" value="P:DNA repair"/>
    <property type="evidence" value="ECO:0007669"/>
    <property type="project" value="TreeGrafter"/>
</dbReference>
<feature type="domain" description="Replication factor C C-terminal" evidence="8">
    <location>
        <begin position="301"/>
        <end position="387"/>
    </location>
</feature>